<organism evidence="1 2">
    <name type="scientific">Tanacetum coccineum</name>
    <dbReference type="NCBI Taxonomy" id="301880"/>
    <lineage>
        <taxon>Eukaryota</taxon>
        <taxon>Viridiplantae</taxon>
        <taxon>Streptophyta</taxon>
        <taxon>Embryophyta</taxon>
        <taxon>Tracheophyta</taxon>
        <taxon>Spermatophyta</taxon>
        <taxon>Magnoliopsida</taxon>
        <taxon>eudicotyledons</taxon>
        <taxon>Gunneridae</taxon>
        <taxon>Pentapetalae</taxon>
        <taxon>asterids</taxon>
        <taxon>campanulids</taxon>
        <taxon>Asterales</taxon>
        <taxon>Asteraceae</taxon>
        <taxon>Asteroideae</taxon>
        <taxon>Anthemideae</taxon>
        <taxon>Anthemidinae</taxon>
        <taxon>Tanacetum</taxon>
    </lineage>
</organism>
<reference evidence="1" key="1">
    <citation type="journal article" date="2022" name="Int. J. Mol. Sci.">
        <title>Draft Genome of Tanacetum Coccineum: Genomic Comparison of Closely Related Tanacetum-Family Plants.</title>
        <authorList>
            <person name="Yamashiro T."/>
            <person name="Shiraishi A."/>
            <person name="Nakayama K."/>
            <person name="Satake H."/>
        </authorList>
    </citation>
    <scope>NUCLEOTIDE SEQUENCE</scope>
</reference>
<keyword evidence="2" id="KW-1185">Reference proteome</keyword>
<gene>
    <name evidence="1" type="ORF">Tco_1093374</name>
</gene>
<dbReference type="EMBL" id="BQNB010020619">
    <property type="protein sequence ID" value="GJT97856.1"/>
    <property type="molecule type" value="Genomic_DNA"/>
</dbReference>
<evidence type="ECO:0000313" key="1">
    <source>
        <dbReference type="EMBL" id="GJT97856.1"/>
    </source>
</evidence>
<name>A0ABQ5IDP9_9ASTR</name>
<evidence type="ECO:0000313" key="2">
    <source>
        <dbReference type="Proteomes" id="UP001151760"/>
    </source>
</evidence>
<dbReference type="Proteomes" id="UP001151760">
    <property type="component" value="Unassembled WGS sequence"/>
</dbReference>
<reference evidence="1" key="2">
    <citation type="submission" date="2022-01" db="EMBL/GenBank/DDBJ databases">
        <authorList>
            <person name="Yamashiro T."/>
            <person name="Shiraishi A."/>
            <person name="Satake H."/>
            <person name="Nakayama K."/>
        </authorList>
    </citation>
    <scope>NUCLEOTIDE SEQUENCE</scope>
</reference>
<comment type="caution">
    <text evidence="1">The sequence shown here is derived from an EMBL/GenBank/DDBJ whole genome shotgun (WGS) entry which is preliminary data.</text>
</comment>
<accession>A0ABQ5IDP9</accession>
<protein>
    <submittedName>
        <fullName evidence="1">Uncharacterized protein</fullName>
    </submittedName>
</protein>
<proteinExistence type="predicted"/>
<sequence length="104" mass="12207">MLDSQRLITMMPPAQALKSIQDMEDHSQNWYDGVTTWQRSSYNSNDIVVITNILDSLGRDMQKLKESIHAIQVGHNKDGLDIENMTLEEYLRYESMKESRLWKM</sequence>